<dbReference type="Gramene" id="OB11G15710.1">
    <property type="protein sequence ID" value="OB11G15710.1"/>
    <property type="gene ID" value="OB11G15710"/>
</dbReference>
<accession>J3N6Y5</accession>
<dbReference type="PANTHER" id="PTHR32278">
    <property type="entry name" value="F-BOX DOMAIN-CONTAINING PROTEIN"/>
    <property type="match status" value="1"/>
</dbReference>
<dbReference type="Pfam" id="PF14299">
    <property type="entry name" value="PP2"/>
    <property type="match status" value="1"/>
</dbReference>
<dbReference type="HOGENOM" id="CLU_1410771_0_0_1"/>
<evidence type="ECO:0000313" key="2">
    <source>
        <dbReference type="Proteomes" id="UP000006038"/>
    </source>
</evidence>
<dbReference type="InterPro" id="IPR025886">
    <property type="entry name" value="PP2-like"/>
</dbReference>
<proteinExistence type="predicted"/>
<organism evidence="1">
    <name type="scientific">Oryza brachyantha</name>
    <name type="common">malo sina</name>
    <dbReference type="NCBI Taxonomy" id="4533"/>
    <lineage>
        <taxon>Eukaryota</taxon>
        <taxon>Viridiplantae</taxon>
        <taxon>Streptophyta</taxon>
        <taxon>Embryophyta</taxon>
        <taxon>Tracheophyta</taxon>
        <taxon>Spermatophyta</taxon>
        <taxon>Magnoliopsida</taxon>
        <taxon>Liliopsida</taxon>
        <taxon>Poales</taxon>
        <taxon>Poaceae</taxon>
        <taxon>BOP clade</taxon>
        <taxon>Oryzoideae</taxon>
        <taxon>Oryzeae</taxon>
        <taxon>Oryzinae</taxon>
        <taxon>Oryza</taxon>
    </lineage>
</organism>
<sequence length="193" mass="22051">MTNSLRMMTIYCGETAGFKGFLRVKPTNHMSYVYTHTAYSLGFTLPPYKNVIKINLGACHFLVVCWFHVTGEIPTKYLLADRTYEAYLIYMVRKQANGFQDREQSSSIRLRGERVLSNSMVCLCPPGDLVPDDNVTMPLKRKDGWFEIKLGEFTNNAELQEQEAVIADVYQTDDYSGAIDIIIEGMEFRLKSC</sequence>
<dbReference type="EnsemblPlants" id="OB11G15710.1">
    <property type="protein sequence ID" value="OB11G15710.1"/>
    <property type="gene ID" value="OB11G15710"/>
</dbReference>
<name>J3N6Y5_ORYBR</name>
<protein>
    <submittedName>
        <fullName evidence="1">Uncharacterized protein</fullName>
    </submittedName>
</protein>
<evidence type="ECO:0000313" key="1">
    <source>
        <dbReference type="EnsemblPlants" id="OB11G15710.1"/>
    </source>
</evidence>
<keyword evidence="2" id="KW-1185">Reference proteome</keyword>
<dbReference type="AlphaFoldDB" id="J3N6Y5"/>
<dbReference type="PANTHER" id="PTHR32278:SF111">
    <property type="entry name" value="F-BOX PROTEIN PP2-B12-RELATED"/>
    <property type="match status" value="1"/>
</dbReference>
<dbReference type="Proteomes" id="UP000006038">
    <property type="component" value="Chromosome 11"/>
</dbReference>
<dbReference type="STRING" id="4533.J3N6Y5"/>
<reference evidence="1" key="2">
    <citation type="submission" date="2013-04" db="UniProtKB">
        <authorList>
            <consortium name="EnsemblPlants"/>
        </authorList>
    </citation>
    <scope>IDENTIFICATION</scope>
</reference>
<reference evidence="1" key="1">
    <citation type="journal article" date="2013" name="Nat. Commun.">
        <title>Whole-genome sequencing of Oryza brachyantha reveals mechanisms underlying Oryza genome evolution.</title>
        <authorList>
            <person name="Chen J."/>
            <person name="Huang Q."/>
            <person name="Gao D."/>
            <person name="Wang J."/>
            <person name="Lang Y."/>
            <person name="Liu T."/>
            <person name="Li B."/>
            <person name="Bai Z."/>
            <person name="Luis Goicoechea J."/>
            <person name="Liang C."/>
            <person name="Chen C."/>
            <person name="Zhang W."/>
            <person name="Sun S."/>
            <person name="Liao Y."/>
            <person name="Zhang X."/>
            <person name="Yang L."/>
            <person name="Song C."/>
            <person name="Wang M."/>
            <person name="Shi J."/>
            <person name="Liu G."/>
            <person name="Liu J."/>
            <person name="Zhou H."/>
            <person name="Zhou W."/>
            <person name="Yu Q."/>
            <person name="An N."/>
            <person name="Chen Y."/>
            <person name="Cai Q."/>
            <person name="Wang B."/>
            <person name="Liu B."/>
            <person name="Min J."/>
            <person name="Huang Y."/>
            <person name="Wu H."/>
            <person name="Li Z."/>
            <person name="Zhang Y."/>
            <person name="Yin Y."/>
            <person name="Song W."/>
            <person name="Jiang J."/>
            <person name="Jackson S.A."/>
            <person name="Wing R.A."/>
            <person name="Wang J."/>
            <person name="Chen M."/>
        </authorList>
    </citation>
    <scope>NUCLEOTIDE SEQUENCE [LARGE SCALE GENOMIC DNA]</scope>
    <source>
        <strain evidence="1">cv. IRGC 101232</strain>
    </source>
</reference>
<dbReference type="OMA" id="DEVICHE"/>